<evidence type="ECO:0000313" key="2">
    <source>
        <dbReference type="EMBL" id="KIA77034.1"/>
    </source>
</evidence>
<dbReference type="Proteomes" id="UP000031307">
    <property type="component" value="Unassembled WGS sequence"/>
</dbReference>
<accession>A0A0C1EKI7</accession>
<keyword evidence="1" id="KW-0472">Membrane</keyword>
<gene>
    <name evidence="2" type="ORF">DB43_GW00020</name>
</gene>
<keyword evidence="1" id="KW-1133">Transmembrane helix</keyword>
<reference evidence="2 3" key="1">
    <citation type="journal article" date="2014" name="Mol. Biol. Evol.">
        <title>Massive expansion of Ubiquitination-related gene families within the Chlamydiae.</title>
        <authorList>
            <person name="Domman D."/>
            <person name="Collingro A."/>
            <person name="Lagkouvardos I."/>
            <person name="Gehre L."/>
            <person name="Weinmaier T."/>
            <person name="Rattei T."/>
            <person name="Subtil A."/>
            <person name="Horn M."/>
        </authorList>
    </citation>
    <scope>NUCLEOTIDE SEQUENCE [LARGE SCALE GENOMIC DNA]</scope>
    <source>
        <strain evidence="2 3">OEW1</strain>
    </source>
</reference>
<evidence type="ECO:0000256" key="1">
    <source>
        <dbReference type="SAM" id="Phobius"/>
    </source>
</evidence>
<organism evidence="2 3">
    <name type="scientific">Parachlamydia acanthamoebae</name>
    <dbReference type="NCBI Taxonomy" id="83552"/>
    <lineage>
        <taxon>Bacteria</taxon>
        <taxon>Pseudomonadati</taxon>
        <taxon>Chlamydiota</taxon>
        <taxon>Chlamydiia</taxon>
        <taxon>Parachlamydiales</taxon>
        <taxon>Parachlamydiaceae</taxon>
        <taxon>Parachlamydia</taxon>
    </lineage>
</organism>
<dbReference type="PATRIC" id="fig|83552.4.peg.1811"/>
<name>A0A0C1EKI7_9BACT</name>
<feature type="transmembrane region" description="Helical" evidence="1">
    <location>
        <begin position="212"/>
        <end position="234"/>
    </location>
</feature>
<feature type="transmembrane region" description="Helical" evidence="1">
    <location>
        <begin position="187"/>
        <end position="206"/>
    </location>
</feature>
<comment type="caution">
    <text evidence="2">The sequence shown here is derived from an EMBL/GenBank/DDBJ whole genome shotgun (WGS) entry which is preliminary data.</text>
</comment>
<dbReference type="EMBL" id="JSAM01000092">
    <property type="protein sequence ID" value="KIA77034.1"/>
    <property type="molecule type" value="Genomic_DNA"/>
</dbReference>
<keyword evidence="1" id="KW-0812">Transmembrane</keyword>
<sequence length="241" mass="25732">MMATQSISSALFGAVSYLSVHGGPAVKEAVVITQKVANFGIRFFPIIQGGGYVGYGLKVFIWDGLRNRIRLHIENKGGTIGYVSQVFQGFYARIKSIQFQTTQFSFLYGFSAIGAGGCGIASGICRLSYQGLSCAANILGSAARGFFMFGDILSLQYYVNVFFSASELAKSSSGDTRQVALKMRISAGLGIFICFAYLLAGALALFGAPIGVAFAIGCVAGLTSCLKGLFDFFYRNDLSRM</sequence>
<proteinExistence type="predicted"/>
<dbReference type="AlphaFoldDB" id="A0A0C1EKI7"/>
<evidence type="ECO:0000313" key="3">
    <source>
        <dbReference type="Proteomes" id="UP000031307"/>
    </source>
</evidence>
<dbReference type="RefSeq" id="WP_006342225.1">
    <property type="nucleotide sequence ID" value="NZ_BAWW01000028.1"/>
</dbReference>
<feature type="transmembrane region" description="Helical" evidence="1">
    <location>
        <begin position="46"/>
        <end position="65"/>
    </location>
</feature>
<protein>
    <submittedName>
        <fullName evidence="2">Uncharacterized protein</fullName>
    </submittedName>
</protein>